<dbReference type="AlphaFoldDB" id="A0A4D9D6W9"/>
<dbReference type="InterPro" id="IPR002067">
    <property type="entry name" value="MCP"/>
</dbReference>
<dbReference type="PRINTS" id="PR00926">
    <property type="entry name" value="MITOCARRIER"/>
</dbReference>
<evidence type="ECO:0000256" key="1">
    <source>
        <dbReference type="ARBA" id="ARBA00004225"/>
    </source>
</evidence>
<feature type="repeat" description="Solcar" evidence="9">
    <location>
        <begin position="20"/>
        <end position="103"/>
    </location>
</feature>
<keyword evidence="7" id="KW-0496">Mitochondrion</keyword>
<comment type="subcellular location">
    <subcellularLocation>
        <location evidence="1">Mitochondrion membrane</location>
        <topology evidence="1">Multi-pass membrane protein</topology>
    </subcellularLocation>
</comment>
<evidence type="ECO:0000256" key="8">
    <source>
        <dbReference type="ARBA" id="ARBA00023136"/>
    </source>
</evidence>
<evidence type="ECO:0000256" key="9">
    <source>
        <dbReference type="PROSITE-ProRule" id="PRU00282"/>
    </source>
</evidence>
<feature type="repeat" description="Solcar" evidence="9">
    <location>
        <begin position="115"/>
        <end position="201"/>
    </location>
</feature>
<feature type="repeat" description="Solcar" evidence="9">
    <location>
        <begin position="208"/>
        <end position="294"/>
    </location>
</feature>
<keyword evidence="4 9" id="KW-0812">Transmembrane</keyword>
<dbReference type="GO" id="GO:0031966">
    <property type="term" value="C:mitochondrial membrane"/>
    <property type="evidence" value="ECO:0007669"/>
    <property type="project" value="UniProtKB-SubCell"/>
</dbReference>
<comment type="similarity">
    <text evidence="2 10">Belongs to the mitochondrial carrier (TC 2.A.29) family.</text>
</comment>
<dbReference type="Proteomes" id="UP000355283">
    <property type="component" value="Unassembled WGS sequence"/>
</dbReference>
<comment type="caution">
    <text evidence="12">The sequence shown here is derived from an EMBL/GenBank/DDBJ whole genome shotgun (WGS) entry which is preliminary data.</text>
</comment>
<dbReference type="EMBL" id="SDOX01000016">
    <property type="protein sequence ID" value="TFJ85205.1"/>
    <property type="molecule type" value="Genomic_DNA"/>
</dbReference>
<dbReference type="PROSITE" id="PS50920">
    <property type="entry name" value="SOLCAR"/>
    <property type="match status" value="3"/>
</dbReference>
<keyword evidence="13" id="KW-1185">Reference proteome</keyword>
<dbReference type="Pfam" id="PF00153">
    <property type="entry name" value="Mito_carr"/>
    <property type="match status" value="3"/>
</dbReference>
<proteinExistence type="inferred from homology"/>
<dbReference type="PANTHER" id="PTHR45624">
    <property type="entry name" value="MITOCHONDRIAL BASIC AMINO ACIDS TRANSPORTER-RELATED"/>
    <property type="match status" value="1"/>
</dbReference>
<dbReference type="OrthoDB" id="193856at2759"/>
<evidence type="ECO:0000256" key="6">
    <source>
        <dbReference type="ARBA" id="ARBA00022989"/>
    </source>
</evidence>
<evidence type="ECO:0000256" key="4">
    <source>
        <dbReference type="ARBA" id="ARBA00022692"/>
    </source>
</evidence>
<keyword evidence="5" id="KW-0677">Repeat</keyword>
<reference evidence="12 13" key="1">
    <citation type="submission" date="2019-01" db="EMBL/GenBank/DDBJ databases">
        <title>Nuclear Genome Assembly of the Microalgal Biofuel strain Nannochloropsis salina CCMP1776.</title>
        <authorList>
            <person name="Hovde B."/>
        </authorList>
    </citation>
    <scope>NUCLEOTIDE SEQUENCE [LARGE SCALE GENOMIC DNA]</scope>
    <source>
        <strain evidence="12 13">CCMP1776</strain>
    </source>
</reference>
<sequence length="345" mass="37258">MDELAAQELEIHENKAGEIVPTLHSFVAGCAGGVVSLAVGQPFDTIKVRLQASTKFKGAIDCLRQLLATEGPLALFKGMSSPVLSASFVNAIVFTSYNETMTLIKKTDPEARKRPTYEQVVLAGSVAGALQCSVLTPSELIKCRLQTDMTRPRSQGLLSCIREVYREGGLRAFFNGFGPTLVRDLPAFGCYFALYEVVKDKLEGRGASPWLSSSVAGGFAGCFSWIIVYPVDVIKTVMQTQRGTGPRHGMLETGLRLWRTEGLGVFFRGASIAMVRALPVNCIVFPVYEWTVEFLGKIDSLHSTRWPVKLLPSAPDVGETGTGGLGNVDSDGVDARTDGEKISVT</sequence>
<evidence type="ECO:0000256" key="5">
    <source>
        <dbReference type="ARBA" id="ARBA00022737"/>
    </source>
</evidence>
<evidence type="ECO:0008006" key="14">
    <source>
        <dbReference type="Google" id="ProtNLM"/>
    </source>
</evidence>
<keyword evidence="6" id="KW-1133">Transmembrane helix</keyword>
<evidence type="ECO:0000256" key="7">
    <source>
        <dbReference type="ARBA" id="ARBA00023128"/>
    </source>
</evidence>
<evidence type="ECO:0000313" key="12">
    <source>
        <dbReference type="EMBL" id="TFJ85205.1"/>
    </source>
</evidence>
<dbReference type="SUPFAM" id="SSF103506">
    <property type="entry name" value="Mitochondrial carrier"/>
    <property type="match status" value="1"/>
</dbReference>
<dbReference type="GO" id="GO:0022857">
    <property type="term" value="F:transmembrane transporter activity"/>
    <property type="evidence" value="ECO:0007669"/>
    <property type="project" value="TreeGrafter"/>
</dbReference>
<dbReference type="Gene3D" id="1.50.40.10">
    <property type="entry name" value="Mitochondrial carrier domain"/>
    <property type="match status" value="2"/>
</dbReference>
<evidence type="ECO:0000256" key="2">
    <source>
        <dbReference type="ARBA" id="ARBA00006375"/>
    </source>
</evidence>
<organism evidence="12 13">
    <name type="scientific">Nannochloropsis salina CCMP1776</name>
    <dbReference type="NCBI Taxonomy" id="1027361"/>
    <lineage>
        <taxon>Eukaryota</taxon>
        <taxon>Sar</taxon>
        <taxon>Stramenopiles</taxon>
        <taxon>Ochrophyta</taxon>
        <taxon>Eustigmatophyceae</taxon>
        <taxon>Eustigmatales</taxon>
        <taxon>Monodopsidaceae</taxon>
        <taxon>Microchloropsis</taxon>
        <taxon>Microchloropsis salina</taxon>
    </lineage>
</organism>
<evidence type="ECO:0000256" key="3">
    <source>
        <dbReference type="ARBA" id="ARBA00022448"/>
    </source>
</evidence>
<dbReference type="PANTHER" id="PTHR45624:SF10">
    <property type="entry name" value="SLC (SOLUTE CARRIER) HOMOLOG"/>
    <property type="match status" value="1"/>
</dbReference>
<evidence type="ECO:0000313" key="13">
    <source>
        <dbReference type="Proteomes" id="UP000355283"/>
    </source>
</evidence>
<gene>
    <name evidence="12" type="ORF">NSK_003628</name>
</gene>
<feature type="region of interest" description="Disordered" evidence="11">
    <location>
        <begin position="320"/>
        <end position="345"/>
    </location>
</feature>
<evidence type="ECO:0000256" key="11">
    <source>
        <dbReference type="SAM" id="MobiDB-lite"/>
    </source>
</evidence>
<protein>
    <recommendedName>
        <fullName evidence="14">Mitochondrial carrier protein</fullName>
    </recommendedName>
</protein>
<feature type="compositionally biased region" description="Basic and acidic residues" evidence="11">
    <location>
        <begin position="333"/>
        <end position="345"/>
    </location>
</feature>
<name>A0A4D9D6W9_9STRA</name>
<keyword evidence="8 9" id="KW-0472">Membrane</keyword>
<dbReference type="InterPro" id="IPR023395">
    <property type="entry name" value="MCP_dom_sf"/>
</dbReference>
<dbReference type="InterPro" id="IPR050567">
    <property type="entry name" value="Mitochondrial_Carrier"/>
</dbReference>
<dbReference type="InterPro" id="IPR018108">
    <property type="entry name" value="MCP_transmembrane"/>
</dbReference>
<accession>A0A4D9D6W9</accession>
<evidence type="ECO:0000256" key="10">
    <source>
        <dbReference type="RuleBase" id="RU000488"/>
    </source>
</evidence>
<keyword evidence="3 10" id="KW-0813">Transport</keyword>